<dbReference type="RefSeq" id="WP_190826551.1">
    <property type="nucleotide sequence ID" value="NZ_CAWPPI010000036.1"/>
</dbReference>
<organism evidence="1 2">
    <name type="scientific">Iningainema tapete BLCC-T55</name>
    <dbReference type="NCBI Taxonomy" id="2748662"/>
    <lineage>
        <taxon>Bacteria</taxon>
        <taxon>Bacillati</taxon>
        <taxon>Cyanobacteriota</taxon>
        <taxon>Cyanophyceae</taxon>
        <taxon>Nostocales</taxon>
        <taxon>Scytonemataceae</taxon>
        <taxon>Iningainema tapete</taxon>
    </lineage>
</organism>
<dbReference type="EMBL" id="JACXAE010000036">
    <property type="protein sequence ID" value="MBD2772238.1"/>
    <property type="molecule type" value="Genomic_DNA"/>
</dbReference>
<evidence type="ECO:0000313" key="2">
    <source>
        <dbReference type="Proteomes" id="UP000629098"/>
    </source>
</evidence>
<comment type="caution">
    <text evidence="1">The sequence shown here is derived from an EMBL/GenBank/DDBJ whole genome shotgun (WGS) entry which is preliminary data.</text>
</comment>
<proteinExistence type="predicted"/>
<keyword evidence="2" id="KW-1185">Reference proteome</keyword>
<protein>
    <submittedName>
        <fullName evidence="1">Uncharacterized protein</fullName>
    </submittedName>
</protein>
<evidence type="ECO:0000313" key="1">
    <source>
        <dbReference type="EMBL" id="MBD2772238.1"/>
    </source>
</evidence>
<gene>
    <name evidence="1" type="ORF">ICL16_09130</name>
</gene>
<name>A0A8J6XEH7_9CYAN</name>
<dbReference type="AlphaFoldDB" id="A0A8J6XEH7"/>
<accession>A0A8J6XEH7</accession>
<reference evidence="1" key="1">
    <citation type="submission" date="2020-09" db="EMBL/GenBank/DDBJ databases">
        <title>Iningainema tapete sp. nov. (Scytonemataceae, Cyanobacteria) from greenhouses in central Florida (USA) produces two types of nodularin with biosynthetic potential for microcystin-LR and anabaenopeptins.</title>
        <authorList>
            <person name="Berthold D.E."/>
            <person name="Lefler F.W."/>
            <person name="Huang I.-S."/>
            <person name="Abdulla H."/>
            <person name="Zimba P.V."/>
            <person name="Laughinghouse H.D. IV."/>
        </authorList>
    </citation>
    <scope>NUCLEOTIDE SEQUENCE</scope>
    <source>
        <strain evidence="1">BLCCT55</strain>
    </source>
</reference>
<sequence length="61" mass="6505">MTKILIVYISGGSGMEPVGITKEMMLVGRHHGANIARVTSALRGKDLLARGNVALSEELLQ</sequence>
<dbReference type="Proteomes" id="UP000629098">
    <property type="component" value="Unassembled WGS sequence"/>
</dbReference>